<dbReference type="EMBL" id="AABL01001581">
    <property type="protein sequence ID" value="EAA17016.1"/>
    <property type="molecule type" value="Genomic_DNA"/>
</dbReference>
<dbReference type="AlphaFoldDB" id="Q7REL2"/>
<evidence type="ECO:0000313" key="1">
    <source>
        <dbReference type="EMBL" id="EAA17016.1"/>
    </source>
</evidence>
<accession>Q7REL2</accession>
<reference evidence="1 2" key="1">
    <citation type="journal article" date="2002" name="Nature">
        <title>Genome sequence and comparative analysis of the model rodent malaria parasite Plasmodium yoelii yoelii.</title>
        <authorList>
            <person name="Carlton J.M."/>
            <person name="Angiuoli S.V."/>
            <person name="Suh B.B."/>
            <person name="Kooij T.W."/>
            <person name="Pertea M."/>
            <person name="Silva J.C."/>
            <person name="Ermolaeva M.D."/>
            <person name="Allen J.E."/>
            <person name="Selengut J.D."/>
            <person name="Koo H.L."/>
            <person name="Peterson J.D."/>
            <person name="Pop M."/>
            <person name="Kosack D.S."/>
            <person name="Shumway M.F."/>
            <person name="Bidwell S.L."/>
            <person name="Shallom S.J."/>
            <person name="van Aken S.E."/>
            <person name="Riedmuller S.B."/>
            <person name="Feldblyum T.V."/>
            <person name="Cho J.K."/>
            <person name="Quackenbush J."/>
            <person name="Sedegah M."/>
            <person name="Shoaibi A."/>
            <person name="Cummings L.M."/>
            <person name="Florens L."/>
            <person name="Yates J.R."/>
            <person name="Raine J.D."/>
            <person name="Sinden R.E."/>
            <person name="Harris M.A."/>
            <person name="Cunningham D.A."/>
            <person name="Preiser P.R."/>
            <person name="Bergman L.W."/>
            <person name="Vaidya A.B."/>
            <person name="van Lin L.H."/>
            <person name="Janse C.J."/>
            <person name="Waters A.P."/>
            <person name="Smith H.O."/>
            <person name="White O.R."/>
            <person name="Salzberg S.L."/>
            <person name="Venter J.C."/>
            <person name="Fraser C.M."/>
            <person name="Hoffman S.L."/>
            <person name="Gardner M.J."/>
            <person name="Carucci D.J."/>
        </authorList>
    </citation>
    <scope>NUCLEOTIDE SEQUENCE [LARGE SCALE GENOMIC DNA]</scope>
    <source>
        <strain evidence="1 2">17XNL</strain>
    </source>
</reference>
<gene>
    <name evidence="1" type="ORF">PY05052</name>
</gene>
<organism evidence="1 2">
    <name type="scientific">Plasmodium yoelii yoelii</name>
    <dbReference type="NCBI Taxonomy" id="73239"/>
    <lineage>
        <taxon>Eukaryota</taxon>
        <taxon>Sar</taxon>
        <taxon>Alveolata</taxon>
        <taxon>Apicomplexa</taxon>
        <taxon>Aconoidasida</taxon>
        <taxon>Haemosporida</taxon>
        <taxon>Plasmodiidae</taxon>
        <taxon>Plasmodium</taxon>
        <taxon>Plasmodium (Vinckeia)</taxon>
    </lineage>
</organism>
<proteinExistence type="predicted"/>
<dbReference type="InParanoid" id="Q7REL2"/>
<dbReference type="PaxDb" id="73239-Q7REL2"/>
<evidence type="ECO:0000313" key="2">
    <source>
        <dbReference type="Proteomes" id="UP000008553"/>
    </source>
</evidence>
<dbReference type="Proteomes" id="UP000008553">
    <property type="component" value="Unassembled WGS sequence"/>
</dbReference>
<comment type="caution">
    <text evidence="1">The sequence shown here is derived from an EMBL/GenBank/DDBJ whole genome shotgun (WGS) entry which is preliminary data.</text>
</comment>
<protein>
    <submittedName>
        <fullName evidence="1">Uncharacterized protein</fullName>
    </submittedName>
</protein>
<name>Q7REL2_PLAYO</name>
<sequence>MCIQIVHTNCCIQIVAYKLDIFVFLFTFFFITHQHDLFSHIGIKIYFKNNRFAMIGNRRKYDLEEKMEIKNQYGNNLGLYDNAEISKLIEDMHKRSKEVMKTLQTNKAE</sequence>
<keyword evidence="2" id="KW-1185">Reference proteome</keyword>